<reference evidence="1 2" key="1">
    <citation type="submission" date="2016-07" db="EMBL/GenBank/DDBJ databases">
        <authorList>
            <person name="Lefevre C.T."/>
        </authorList>
    </citation>
    <scope>NUCLEOTIDE SEQUENCE [LARGE SCALE GENOMIC DNA]</scope>
    <source>
        <strain evidence="1">PR1</strain>
    </source>
</reference>
<proteinExistence type="predicted"/>
<dbReference type="Proteomes" id="UP000231658">
    <property type="component" value="Unassembled WGS sequence"/>
</dbReference>
<dbReference type="STRING" id="1867952.MTBPR1_130059"/>
<evidence type="ECO:0000313" key="1">
    <source>
        <dbReference type="EMBL" id="SCA55863.1"/>
    </source>
</evidence>
<keyword evidence="2" id="KW-1185">Reference proteome</keyword>
<protein>
    <submittedName>
        <fullName evidence="1">Uncharacterized protein</fullName>
    </submittedName>
</protein>
<accession>A0A1C3REZ9</accession>
<evidence type="ECO:0000313" key="2">
    <source>
        <dbReference type="Proteomes" id="UP000231658"/>
    </source>
</evidence>
<sequence>MTLQRALGYPYDIPSTSYVLEGEKVCPWRGEIDLSTRLPVLACGSNQSPTQLLRKFGPTDLPVMAGWLQDYDSVYSAHFTSYGSIAATYHYEKGVRSRQMITWLDQDQLEVMHQTESLGENYEFVEMDNLHFHSDCHQRITTAHSYNSLLGPFRLDALPIAIRAITAVSRPYPALDQEELQKKVIKKLGYDLSVKEFIEENINDAKVRKKHREWLIKTSHSS</sequence>
<dbReference type="EMBL" id="FLYE01000005">
    <property type="protein sequence ID" value="SCA55863.1"/>
    <property type="molecule type" value="Genomic_DNA"/>
</dbReference>
<dbReference type="RefSeq" id="WP_069186563.1">
    <property type="nucleotide sequence ID" value="NZ_FLYE01000005.1"/>
</dbReference>
<name>A0A1C3REZ9_9PROT</name>
<dbReference type="AlphaFoldDB" id="A0A1C3REZ9"/>
<organism evidence="1 2">
    <name type="scientific">Candidatus Terasakiella magnetica</name>
    <dbReference type="NCBI Taxonomy" id="1867952"/>
    <lineage>
        <taxon>Bacteria</taxon>
        <taxon>Pseudomonadati</taxon>
        <taxon>Pseudomonadota</taxon>
        <taxon>Alphaproteobacteria</taxon>
        <taxon>Rhodospirillales</taxon>
        <taxon>Terasakiellaceae</taxon>
        <taxon>Terasakiella</taxon>
    </lineage>
</organism>
<gene>
    <name evidence="1" type="ORF">MTBPR1_130059</name>
</gene>
<dbReference type="OrthoDB" id="7626403at2"/>